<proteinExistence type="predicted"/>
<dbReference type="Proteomes" id="UP000436088">
    <property type="component" value="Unassembled WGS sequence"/>
</dbReference>
<gene>
    <name evidence="1" type="ORF">F3Y22_tig00110584pilonHSYRG00269</name>
</gene>
<evidence type="ECO:0000313" key="1">
    <source>
        <dbReference type="EMBL" id="KAE8699215.1"/>
    </source>
</evidence>
<evidence type="ECO:0000313" key="2">
    <source>
        <dbReference type="Proteomes" id="UP000436088"/>
    </source>
</evidence>
<name>A0A6A3A7T5_HIBSY</name>
<protein>
    <submittedName>
        <fullName evidence="1">Uncharacterized protein</fullName>
    </submittedName>
</protein>
<comment type="caution">
    <text evidence="1">The sequence shown here is derived from an EMBL/GenBank/DDBJ whole genome shotgun (WGS) entry which is preliminary data.</text>
</comment>
<sequence>MSTVTNLIKSLIQCQAPEHRMLYDKLRAIGARVQNIPDDFATIGERSDMARSACNGHFRGIMFDGGIRAVLGATKDGGNGI</sequence>
<dbReference type="AlphaFoldDB" id="A0A6A3A7T5"/>
<reference evidence="1" key="1">
    <citation type="submission" date="2019-09" db="EMBL/GenBank/DDBJ databases">
        <title>Draft genome information of white flower Hibiscus syriacus.</title>
        <authorList>
            <person name="Kim Y.-M."/>
        </authorList>
    </citation>
    <scope>NUCLEOTIDE SEQUENCE [LARGE SCALE GENOMIC DNA]</scope>
    <source>
        <strain evidence="1">YM2019G1</strain>
    </source>
</reference>
<organism evidence="1 2">
    <name type="scientific">Hibiscus syriacus</name>
    <name type="common">Rose of Sharon</name>
    <dbReference type="NCBI Taxonomy" id="106335"/>
    <lineage>
        <taxon>Eukaryota</taxon>
        <taxon>Viridiplantae</taxon>
        <taxon>Streptophyta</taxon>
        <taxon>Embryophyta</taxon>
        <taxon>Tracheophyta</taxon>
        <taxon>Spermatophyta</taxon>
        <taxon>Magnoliopsida</taxon>
        <taxon>eudicotyledons</taxon>
        <taxon>Gunneridae</taxon>
        <taxon>Pentapetalae</taxon>
        <taxon>rosids</taxon>
        <taxon>malvids</taxon>
        <taxon>Malvales</taxon>
        <taxon>Malvaceae</taxon>
        <taxon>Malvoideae</taxon>
        <taxon>Hibiscus</taxon>
    </lineage>
</organism>
<accession>A0A6A3A7T5</accession>
<dbReference type="EMBL" id="VEPZ02001041">
    <property type="protein sequence ID" value="KAE8699215.1"/>
    <property type="molecule type" value="Genomic_DNA"/>
</dbReference>
<keyword evidence="2" id="KW-1185">Reference proteome</keyword>